<evidence type="ECO:0000313" key="11">
    <source>
        <dbReference type="EMBL" id="MFD2262531.1"/>
    </source>
</evidence>
<evidence type="ECO:0000256" key="7">
    <source>
        <dbReference type="ARBA" id="ARBA00023136"/>
    </source>
</evidence>
<feature type="transmembrane region" description="Helical" evidence="9">
    <location>
        <begin position="12"/>
        <end position="32"/>
    </location>
</feature>
<dbReference type="InterPro" id="IPR055348">
    <property type="entry name" value="DctQ"/>
</dbReference>
<evidence type="ECO:0000256" key="1">
    <source>
        <dbReference type="ARBA" id="ARBA00004429"/>
    </source>
</evidence>
<feature type="transmembrane region" description="Helical" evidence="9">
    <location>
        <begin position="91"/>
        <end position="109"/>
    </location>
</feature>
<keyword evidence="4 9" id="KW-0997">Cell inner membrane</keyword>
<organism evidence="11 12">
    <name type="scientific">Lacibacterium aquatile</name>
    <dbReference type="NCBI Taxonomy" id="1168082"/>
    <lineage>
        <taxon>Bacteria</taxon>
        <taxon>Pseudomonadati</taxon>
        <taxon>Pseudomonadota</taxon>
        <taxon>Alphaproteobacteria</taxon>
        <taxon>Rhodospirillales</taxon>
        <taxon>Rhodospirillaceae</taxon>
    </lineage>
</organism>
<comment type="similarity">
    <text evidence="8 9">Belongs to the TRAP transporter small permease family.</text>
</comment>
<dbReference type="PANTHER" id="PTHR35011">
    <property type="entry name" value="2,3-DIKETO-L-GULONATE TRAP TRANSPORTER SMALL PERMEASE PROTEIN YIAM"/>
    <property type="match status" value="1"/>
</dbReference>
<keyword evidence="2 9" id="KW-0813">Transport</keyword>
<name>A0ABW5DRL8_9PROT</name>
<proteinExistence type="inferred from homology"/>
<feature type="transmembrane region" description="Helical" evidence="9">
    <location>
        <begin position="52"/>
        <end position="70"/>
    </location>
</feature>
<keyword evidence="7 9" id="KW-0472">Membrane</keyword>
<evidence type="ECO:0000256" key="3">
    <source>
        <dbReference type="ARBA" id="ARBA00022475"/>
    </source>
</evidence>
<dbReference type="InterPro" id="IPR007387">
    <property type="entry name" value="TRAP_DctQ"/>
</dbReference>
<comment type="subcellular location">
    <subcellularLocation>
        <location evidence="1 9">Cell inner membrane</location>
        <topology evidence="1 9">Multi-pass membrane protein</topology>
    </subcellularLocation>
</comment>
<evidence type="ECO:0000256" key="8">
    <source>
        <dbReference type="ARBA" id="ARBA00038436"/>
    </source>
</evidence>
<keyword evidence="5 9" id="KW-0812">Transmembrane</keyword>
<evidence type="ECO:0000256" key="9">
    <source>
        <dbReference type="RuleBase" id="RU369079"/>
    </source>
</evidence>
<dbReference type="PANTHER" id="PTHR35011:SF2">
    <property type="entry name" value="2,3-DIKETO-L-GULONATE TRAP TRANSPORTER SMALL PERMEASE PROTEIN YIAM"/>
    <property type="match status" value="1"/>
</dbReference>
<accession>A0ABW5DRL8</accession>
<dbReference type="EMBL" id="JBHUIP010000004">
    <property type="protein sequence ID" value="MFD2262531.1"/>
    <property type="molecule type" value="Genomic_DNA"/>
</dbReference>
<dbReference type="RefSeq" id="WP_379875491.1">
    <property type="nucleotide sequence ID" value="NZ_JBHUIP010000004.1"/>
</dbReference>
<gene>
    <name evidence="11" type="ORF">ACFSM5_06490</name>
</gene>
<keyword evidence="6 9" id="KW-1133">Transmembrane helix</keyword>
<sequence>MAAILIERIAAAICRGAVWLAAGAVLACLVLICWSVGMRYLLHQPIPWVDEAVGYLLVAMVMLGAADALRGGDHLAVDIVTQKLGSRGKRITRIAGLLSVMLVGGFLLVEGLQTVAFNRDFGMRSTGYLSIAMWIPQLLIPAGGLLLTIAAFADLCRLTLGQRE</sequence>
<evidence type="ECO:0000313" key="12">
    <source>
        <dbReference type="Proteomes" id="UP001597295"/>
    </source>
</evidence>
<evidence type="ECO:0000256" key="5">
    <source>
        <dbReference type="ARBA" id="ARBA00022692"/>
    </source>
</evidence>
<dbReference type="Pfam" id="PF04290">
    <property type="entry name" value="DctQ"/>
    <property type="match status" value="1"/>
</dbReference>
<keyword evidence="12" id="KW-1185">Reference proteome</keyword>
<comment type="caution">
    <text evidence="11">The sequence shown here is derived from an EMBL/GenBank/DDBJ whole genome shotgun (WGS) entry which is preliminary data.</text>
</comment>
<evidence type="ECO:0000256" key="4">
    <source>
        <dbReference type="ARBA" id="ARBA00022519"/>
    </source>
</evidence>
<evidence type="ECO:0000256" key="6">
    <source>
        <dbReference type="ARBA" id="ARBA00022989"/>
    </source>
</evidence>
<feature type="domain" description="Tripartite ATP-independent periplasmic transporters DctQ component" evidence="10">
    <location>
        <begin position="29"/>
        <end position="158"/>
    </location>
</feature>
<dbReference type="Proteomes" id="UP001597295">
    <property type="component" value="Unassembled WGS sequence"/>
</dbReference>
<evidence type="ECO:0000256" key="2">
    <source>
        <dbReference type="ARBA" id="ARBA00022448"/>
    </source>
</evidence>
<feature type="transmembrane region" description="Helical" evidence="9">
    <location>
        <begin position="129"/>
        <end position="153"/>
    </location>
</feature>
<comment type="subunit">
    <text evidence="9">The complex comprises the extracytoplasmic solute receptor protein and the two transmembrane proteins.</text>
</comment>
<reference evidence="12" key="1">
    <citation type="journal article" date="2019" name="Int. J. Syst. Evol. Microbiol.">
        <title>The Global Catalogue of Microorganisms (GCM) 10K type strain sequencing project: providing services to taxonomists for standard genome sequencing and annotation.</title>
        <authorList>
            <consortium name="The Broad Institute Genomics Platform"/>
            <consortium name="The Broad Institute Genome Sequencing Center for Infectious Disease"/>
            <person name="Wu L."/>
            <person name="Ma J."/>
        </authorList>
    </citation>
    <scope>NUCLEOTIDE SEQUENCE [LARGE SCALE GENOMIC DNA]</scope>
    <source>
        <strain evidence="12">CGMCC 1.19062</strain>
    </source>
</reference>
<protein>
    <recommendedName>
        <fullName evidence="9">TRAP transporter small permease protein</fullName>
    </recommendedName>
</protein>
<comment type="function">
    <text evidence="9">Part of the tripartite ATP-independent periplasmic (TRAP) transport system.</text>
</comment>
<evidence type="ECO:0000259" key="10">
    <source>
        <dbReference type="Pfam" id="PF04290"/>
    </source>
</evidence>
<keyword evidence="3" id="KW-1003">Cell membrane</keyword>